<keyword evidence="2" id="KW-1185">Reference proteome</keyword>
<dbReference type="EMBL" id="LXQA010511311">
    <property type="protein sequence ID" value="MCI56378.1"/>
    <property type="molecule type" value="Genomic_DNA"/>
</dbReference>
<proteinExistence type="predicted"/>
<organism evidence="1 2">
    <name type="scientific">Trifolium medium</name>
    <dbReference type="NCBI Taxonomy" id="97028"/>
    <lineage>
        <taxon>Eukaryota</taxon>
        <taxon>Viridiplantae</taxon>
        <taxon>Streptophyta</taxon>
        <taxon>Embryophyta</taxon>
        <taxon>Tracheophyta</taxon>
        <taxon>Spermatophyta</taxon>
        <taxon>Magnoliopsida</taxon>
        <taxon>eudicotyledons</taxon>
        <taxon>Gunneridae</taxon>
        <taxon>Pentapetalae</taxon>
        <taxon>rosids</taxon>
        <taxon>fabids</taxon>
        <taxon>Fabales</taxon>
        <taxon>Fabaceae</taxon>
        <taxon>Papilionoideae</taxon>
        <taxon>50 kb inversion clade</taxon>
        <taxon>NPAAA clade</taxon>
        <taxon>Hologalegina</taxon>
        <taxon>IRL clade</taxon>
        <taxon>Trifolieae</taxon>
        <taxon>Trifolium</taxon>
    </lineage>
</organism>
<reference evidence="1 2" key="1">
    <citation type="journal article" date="2018" name="Front. Plant Sci.">
        <title>Red Clover (Trifolium pratense) and Zigzag Clover (T. medium) - A Picture of Genomic Similarities and Differences.</title>
        <authorList>
            <person name="Dluhosova J."/>
            <person name="Istvanek J."/>
            <person name="Nedelnik J."/>
            <person name="Repkova J."/>
        </authorList>
    </citation>
    <scope>NUCLEOTIDE SEQUENCE [LARGE SCALE GENOMIC DNA]</scope>
    <source>
        <strain evidence="2">cv. 10/8</strain>
        <tissue evidence="1">Leaf</tissue>
    </source>
</reference>
<evidence type="ECO:0000313" key="1">
    <source>
        <dbReference type="EMBL" id="MCI56378.1"/>
    </source>
</evidence>
<comment type="caution">
    <text evidence="1">The sequence shown here is derived from an EMBL/GenBank/DDBJ whole genome shotgun (WGS) entry which is preliminary data.</text>
</comment>
<evidence type="ECO:0000313" key="2">
    <source>
        <dbReference type="Proteomes" id="UP000265520"/>
    </source>
</evidence>
<accession>A0A392T5M2</accession>
<sequence length="64" mass="6995">MRSVLTPSKNRRAATNTHHCSRLASPLTIFSIATLLSAQVVFCLKFRPSLAAPPSCIAKKERSI</sequence>
<protein>
    <submittedName>
        <fullName evidence="1">Uncharacterized protein</fullName>
    </submittedName>
</protein>
<name>A0A392T5M2_9FABA</name>
<dbReference type="AlphaFoldDB" id="A0A392T5M2"/>
<dbReference type="Proteomes" id="UP000265520">
    <property type="component" value="Unassembled WGS sequence"/>
</dbReference>